<dbReference type="RefSeq" id="WP_015150441.1">
    <property type="nucleotide sequence ID" value="NC_019693.1"/>
</dbReference>
<accession>K9TLV0</accession>
<evidence type="ECO:0000313" key="2">
    <source>
        <dbReference type="Proteomes" id="UP000010367"/>
    </source>
</evidence>
<organism evidence="1 2">
    <name type="scientific">Oscillatoria acuminata PCC 6304</name>
    <dbReference type="NCBI Taxonomy" id="56110"/>
    <lineage>
        <taxon>Bacteria</taxon>
        <taxon>Bacillati</taxon>
        <taxon>Cyanobacteriota</taxon>
        <taxon>Cyanophyceae</taxon>
        <taxon>Oscillatoriophycideae</taxon>
        <taxon>Oscillatoriales</taxon>
        <taxon>Oscillatoriaceae</taxon>
        <taxon>Oscillatoria</taxon>
    </lineage>
</organism>
<dbReference type="AlphaFoldDB" id="K9TLV0"/>
<dbReference type="SUPFAM" id="SSF52540">
    <property type="entry name" value="P-loop containing nucleoside triphosphate hydrolases"/>
    <property type="match status" value="1"/>
</dbReference>
<proteinExistence type="predicted"/>
<dbReference type="InterPro" id="IPR027417">
    <property type="entry name" value="P-loop_NTPase"/>
</dbReference>
<name>K9TLV0_9CYAN</name>
<gene>
    <name evidence="1" type="ORF">Oscil6304_4291</name>
</gene>
<sequence>MGNIRIIGPRSSGKTSYLAALSYWPDKKRLGKKSTYFHVQAVGDEARSLAEKAETIICRGESLEPTVVDLGGIDDHPLYQFTIEIKHLFKKADTLNLAVRDYPGEIFDELLDSGEMKHLHTEFIDECLMKDVSGCLILLTSWQGMDEFYSKVLEKFTYLMDGRDRLGDFRLAVAMSKCERGELWPGRLDPEQDLFEMHFPQTKATLEDKIPKENLRFFAISTFGVLGRNDPRPNRIDERGKDGKNSVLRKPEVWRPYGMIAPLYWLSKGKRMRDDA</sequence>
<dbReference type="OrthoDB" id="495726at2"/>
<protein>
    <submittedName>
        <fullName evidence="1">Uncharacterized protein</fullName>
    </submittedName>
</protein>
<dbReference type="KEGG" id="oac:Oscil6304_4291"/>
<dbReference type="eggNOG" id="COG1100">
    <property type="taxonomic scope" value="Bacteria"/>
</dbReference>
<dbReference type="PATRIC" id="fig|56110.3.peg.5203"/>
<evidence type="ECO:0000313" key="1">
    <source>
        <dbReference type="EMBL" id="AFY83817.1"/>
    </source>
</evidence>
<dbReference type="Proteomes" id="UP000010367">
    <property type="component" value="Chromosome"/>
</dbReference>
<dbReference type="STRING" id="56110.Oscil6304_4291"/>
<keyword evidence="2" id="KW-1185">Reference proteome</keyword>
<dbReference type="InParanoid" id="K9TLV0"/>
<dbReference type="EMBL" id="CP003607">
    <property type="protein sequence ID" value="AFY83817.1"/>
    <property type="molecule type" value="Genomic_DNA"/>
</dbReference>
<dbReference type="HOGENOM" id="CLU_079296_0_0_3"/>
<reference evidence="1 2" key="1">
    <citation type="submission" date="2012-06" db="EMBL/GenBank/DDBJ databases">
        <title>Finished chromosome of genome of Oscillatoria acuminata PCC 6304.</title>
        <authorList>
            <consortium name="US DOE Joint Genome Institute"/>
            <person name="Gugger M."/>
            <person name="Coursin T."/>
            <person name="Rippka R."/>
            <person name="Tandeau De Marsac N."/>
            <person name="Huntemann M."/>
            <person name="Wei C.-L."/>
            <person name="Han J."/>
            <person name="Detter J.C."/>
            <person name="Han C."/>
            <person name="Tapia R."/>
            <person name="Davenport K."/>
            <person name="Daligault H."/>
            <person name="Erkkila T."/>
            <person name="Gu W."/>
            <person name="Munk A.C.C."/>
            <person name="Teshima H."/>
            <person name="Xu Y."/>
            <person name="Chain P."/>
            <person name="Chen A."/>
            <person name="Krypides N."/>
            <person name="Mavromatis K."/>
            <person name="Markowitz V."/>
            <person name="Szeto E."/>
            <person name="Ivanova N."/>
            <person name="Mikhailova N."/>
            <person name="Ovchinnikova G."/>
            <person name="Pagani I."/>
            <person name="Pati A."/>
            <person name="Goodwin L."/>
            <person name="Peters L."/>
            <person name="Pitluck S."/>
            <person name="Woyke T."/>
            <person name="Kerfeld C."/>
        </authorList>
    </citation>
    <scope>NUCLEOTIDE SEQUENCE [LARGE SCALE GENOMIC DNA]</scope>
    <source>
        <strain evidence="1 2">PCC 6304</strain>
    </source>
</reference>